<dbReference type="PRINTS" id="PR00109">
    <property type="entry name" value="TYRKINASE"/>
</dbReference>
<keyword evidence="6 12" id="KW-0547">Nucleotide-binding</keyword>
<dbReference type="InterPro" id="IPR000719">
    <property type="entry name" value="Prot_kinase_dom"/>
</dbReference>
<dbReference type="SUPFAM" id="SSF56112">
    <property type="entry name" value="Protein kinase-like (PK-like)"/>
    <property type="match status" value="1"/>
</dbReference>
<dbReference type="GO" id="GO:0004674">
    <property type="term" value="F:protein serine/threonine kinase activity"/>
    <property type="evidence" value="ECO:0007669"/>
    <property type="project" value="UniProtKB-KW"/>
</dbReference>
<evidence type="ECO:0000256" key="11">
    <source>
        <dbReference type="ARBA" id="ARBA00048679"/>
    </source>
</evidence>
<evidence type="ECO:0000256" key="3">
    <source>
        <dbReference type="ARBA" id="ARBA00012513"/>
    </source>
</evidence>
<dbReference type="InterPro" id="IPR051681">
    <property type="entry name" value="Ser/Thr_Kinases-Pseudokinases"/>
</dbReference>
<keyword evidence="8 12" id="KW-0067">ATP-binding</keyword>
<dbReference type="InterPro" id="IPR055164">
    <property type="entry name" value="EDR1/CTR1/ARMC3-like_pept-like"/>
</dbReference>
<keyword evidence="9" id="KW-0472">Membrane</keyword>
<reference evidence="15" key="2">
    <citation type="submission" date="2022-03" db="EMBL/GenBank/DDBJ databases">
        <title>Draft title - Genomic analysis of global carrot germplasm unveils the trajectory of domestication and the origin of high carotenoid orange carrot.</title>
        <authorList>
            <person name="Iorizzo M."/>
            <person name="Ellison S."/>
            <person name="Senalik D."/>
            <person name="Macko-Podgorni A."/>
            <person name="Grzebelus D."/>
            <person name="Bostan H."/>
            <person name="Rolling W."/>
            <person name="Curaba J."/>
            <person name="Simon P."/>
        </authorList>
    </citation>
    <scope>NUCLEOTIDE SEQUENCE</scope>
    <source>
        <tissue evidence="15">Leaf</tissue>
    </source>
</reference>
<dbReference type="InterPro" id="IPR011009">
    <property type="entry name" value="Kinase-like_dom_sf"/>
</dbReference>
<evidence type="ECO:0000256" key="9">
    <source>
        <dbReference type="ARBA" id="ARBA00023136"/>
    </source>
</evidence>
<dbReference type="AlphaFoldDB" id="A0AAF0W953"/>
<dbReference type="FunFam" id="1.10.510.10:FF:000476">
    <property type="entry name" value="PAS domain-containing protein tyrosine kinase family protein"/>
    <property type="match status" value="1"/>
</dbReference>
<feature type="binding site" evidence="12">
    <location>
        <position position="690"/>
    </location>
    <ligand>
        <name>ATP</name>
        <dbReference type="ChEBI" id="CHEBI:30616"/>
    </ligand>
</feature>
<keyword evidence="4" id="KW-0723">Serine/threonine-protein kinase</keyword>
<organism evidence="15 16">
    <name type="scientific">Daucus carota subsp. sativus</name>
    <name type="common">Carrot</name>
    <dbReference type="NCBI Taxonomy" id="79200"/>
    <lineage>
        <taxon>Eukaryota</taxon>
        <taxon>Viridiplantae</taxon>
        <taxon>Streptophyta</taxon>
        <taxon>Embryophyta</taxon>
        <taxon>Tracheophyta</taxon>
        <taxon>Spermatophyta</taxon>
        <taxon>Magnoliopsida</taxon>
        <taxon>eudicotyledons</taxon>
        <taxon>Gunneridae</taxon>
        <taxon>Pentapetalae</taxon>
        <taxon>asterids</taxon>
        <taxon>campanulids</taxon>
        <taxon>Apiales</taxon>
        <taxon>Apiaceae</taxon>
        <taxon>Apioideae</taxon>
        <taxon>Scandiceae</taxon>
        <taxon>Daucinae</taxon>
        <taxon>Daucus</taxon>
        <taxon>Daucus sect. Daucus</taxon>
    </lineage>
</organism>
<evidence type="ECO:0000256" key="10">
    <source>
        <dbReference type="ARBA" id="ARBA00047899"/>
    </source>
</evidence>
<name>A0AAF0W953_DAUCS</name>
<evidence type="ECO:0000313" key="15">
    <source>
        <dbReference type="EMBL" id="WOG85595.1"/>
    </source>
</evidence>
<dbReference type="PROSITE" id="PS00108">
    <property type="entry name" value="PROTEIN_KINASE_ST"/>
    <property type="match status" value="1"/>
</dbReference>
<evidence type="ECO:0000256" key="13">
    <source>
        <dbReference type="SAM" id="MobiDB-lite"/>
    </source>
</evidence>
<dbReference type="EC" id="2.7.11.1" evidence="3"/>
<evidence type="ECO:0000256" key="1">
    <source>
        <dbReference type="ARBA" id="ARBA00004370"/>
    </source>
</evidence>
<comment type="catalytic activity">
    <reaction evidence="11">
        <text>L-seryl-[protein] + ATP = O-phospho-L-seryl-[protein] + ADP + H(+)</text>
        <dbReference type="Rhea" id="RHEA:17989"/>
        <dbReference type="Rhea" id="RHEA-COMP:9863"/>
        <dbReference type="Rhea" id="RHEA-COMP:11604"/>
        <dbReference type="ChEBI" id="CHEBI:15378"/>
        <dbReference type="ChEBI" id="CHEBI:29999"/>
        <dbReference type="ChEBI" id="CHEBI:30616"/>
        <dbReference type="ChEBI" id="CHEBI:83421"/>
        <dbReference type="ChEBI" id="CHEBI:456216"/>
        <dbReference type="EC" id="2.7.11.1"/>
    </reaction>
</comment>
<proteinExistence type="inferred from homology"/>
<evidence type="ECO:0000313" key="16">
    <source>
        <dbReference type="Proteomes" id="UP000077755"/>
    </source>
</evidence>
<evidence type="ECO:0000256" key="12">
    <source>
        <dbReference type="PROSITE-ProRule" id="PRU10141"/>
    </source>
</evidence>
<evidence type="ECO:0000256" key="7">
    <source>
        <dbReference type="ARBA" id="ARBA00022777"/>
    </source>
</evidence>
<dbReference type="PANTHER" id="PTHR44329">
    <property type="entry name" value="SERINE/THREONINE-PROTEIN KINASE TNNI3K-RELATED"/>
    <property type="match status" value="1"/>
</dbReference>
<dbReference type="KEGG" id="dcr:108204440"/>
<dbReference type="PANTHER" id="PTHR44329:SF302">
    <property type="entry name" value="SERINE_THREONINE-PROTEIN KINASE SIS8-RELATED"/>
    <property type="match status" value="1"/>
</dbReference>
<dbReference type="SMART" id="SM00220">
    <property type="entry name" value="S_TKc"/>
    <property type="match status" value="1"/>
</dbReference>
<dbReference type="InterPro" id="IPR008271">
    <property type="entry name" value="Ser/Thr_kinase_AS"/>
</dbReference>
<dbReference type="InterPro" id="IPR017441">
    <property type="entry name" value="Protein_kinase_ATP_BS"/>
</dbReference>
<dbReference type="FunFam" id="3.30.200.20:FF:000060">
    <property type="entry name" value="Serine/threonine-protein kinase isoform 1"/>
    <property type="match status" value="1"/>
</dbReference>
<dbReference type="CDD" id="cd13999">
    <property type="entry name" value="STKc_MAP3K-like"/>
    <property type="match status" value="1"/>
</dbReference>
<gene>
    <name evidence="15" type="ORF">DCAR_0104786</name>
</gene>
<keyword evidence="7" id="KW-0418">Kinase</keyword>
<evidence type="ECO:0000256" key="6">
    <source>
        <dbReference type="ARBA" id="ARBA00022741"/>
    </source>
</evidence>
<dbReference type="Gene3D" id="1.10.510.10">
    <property type="entry name" value="Transferase(Phosphotransferase) domain 1"/>
    <property type="match status" value="1"/>
</dbReference>
<dbReference type="PROSITE" id="PS00107">
    <property type="entry name" value="PROTEIN_KINASE_ATP"/>
    <property type="match status" value="1"/>
</dbReference>
<dbReference type="PROSITE" id="PS50011">
    <property type="entry name" value="PROTEIN_KINASE_DOM"/>
    <property type="match status" value="1"/>
</dbReference>
<accession>A0AAF0W953</accession>
<sequence>MSKMKHLLRKLHIGGGGADNFADHHRVEASSSVSASPTPQTTPVAAETAAYSALTSGESAAAEEAYFEEEYQMQLALAISVSDPETREDAETAQIKAAKQRSLGLSGSESVVEFLSVRYWSNNVVNYDEKVMNGFYDIYGGSSNLTTQGKMPSLVDLEAIPVSDSVDYEVILVDRANDIELRKLEEKVVGLLLDYQALGAGQIMNGLVQIIADIVVDRMGGPVSNADELLKRWTSRSYEVRNSLKSVIIPIGCLEVGLSRHRALLFKVLADRINLPCMLIKGSYYTGTDDGAVNLIKIDDGSEYIIDLMGAPGTLIPAEVPSCNLQNFGLDTRSYTDISDTVIGHERVVTASSSNSVTALSEGIPSKKDDKNVGDKNQMERFEYDFGKLLPSLCKSNEGLSSGGEKPSAAKKLQVKDVSKYVISAAKNPDFAQKLHAVLLENGASPSSDMFSNTNPQYLGEDNMLAKCNIYDGNMADWGAQCDHTFLRNSEQCFVPFTGAQLFENVSYDTEQNVIKRPQTAQEELNFPNTDFMLPLFVANKEGSVPNYSETTTNFSTHDANAVGSSQLVASVLQADHTSVSSLSRAYNPINGQPRDALVGNDALCSKESTTDVSENIEKQEETCMQLITKSNGDQNISCNTYNEKSSPVLGEVAEWEIPWEDLQVFERIGIGSYGEVFRAEWNSTEVAVKRFMNQDISGDALDQFKCEVEIMLRLRHPNVVLFMGAVTRPPNLSILTEFLPRGSLFKLLHRPNIQLDEKRRLRMALDVAKGMNYLHTSNPMIVHRDLKTLNLLVDKNWVVKVCDFGMSRLLHHTFLSSTSTAGTPEWMAPEVLRNELSNEKCDVYSFGVILWELATLRVPWNEMNSMQVVGAVGFQHRHLDVPDWVDPLVTELILECWNPVAQLRPSFGQIIARLRCFQHLVIAEKRKAGKVSGRNERKNSVE</sequence>
<evidence type="ECO:0000256" key="2">
    <source>
        <dbReference type="ARBA" id="ARBA00010507"/>
    </source>
</evidence>
<comment type="similarity">
    <text evidence="2">Belongs to the protein kinase superfamily. TKL Ser/Thr protein kinase family. RAF subfamily.</text>
</comment>
<evidence type="ECO:0000256" key="4">
    <source>
        <dbReference type="ARBA" id="ARBA00022527"/>
    </source>
</evidence>
<dbReference type="GO" id="GO:0016020">
    <property type="term" value="C:membrane"/>
    <property type="evidence" value="ECO:0007669"/>
    <property type="project" value="UniProtKB-SubCell"/>
</dbReference>
<dbReference type="Proteomes" id="UP000077755">
    <property type="component" value="Chromosome 1"/>
</dbReference>
<evidence type="ECO:0000256" key="8">
    <source>
        <dbReference type="ARBA" id="ARBA00022840"/>
    </source>
</evidence>
<dbReference type="GO" id="GO:0005524">
    <property type="term" value="F:ATP binding"/>
    <property type="evidence" value="ECO:0007669"/>
    <property type="project" value="UniProtKB-UniRule"/>
</dbReference>
<comment type="subcellular location">
    <subcellularLocation>
        <location evidence="1">Membrane</location>
    </subcellularLocation>
</comment>
<keyword evidence="16" id="KW-1185">Reference proteome</keyword>
<keyword evidence="5" id="KW-0808">Transferase</keyword>
<evidence type="ECO:0000256" key="5">
    <source>
        <dbReference type="ARBA" id="ARBA00022679"/>
    </source>
</evidence>
<dbReference type="InterPro" id="IPR001245">
    <property type="entry name" value="Ser-Thr/Tyr_kinase_cat_dom"/>
</dbReference>
<dbReference type="Pfam" id="PF14381">
    <property type="entry name" value="EDR1_CTR1_ARMC3_pept"/>
    <property type="match status" value="1"/>
</dbReference>
<dbReference type="Pfam" id="PF07714">
    <property type="entry name" value="PK_Tyr_Ser-Thr"/>
    <property type="match status" value="1"/>
</dbReference>
<reference evidence="15" key="1">
    <citation type="journal article" date="2016" name="Nat. Genet.">
        <title>A high-quality carrot genome assembly provides new insights into carotenoid accumulation and asterid genome evolution.</title>
        <authorList>
            <person name="Iorizzo M."/>
            <person name="Ellison S."/>
            <person name="Senalik D."/>
            <person name="Zeng P."/>
            <person name="Satapoomin P."/>
            <person name="Huang J."/>
            <person name="Bowman M."/>
            <person name="Iovene M."/>
            <person name="Sanseverino W."/>
            <person name="Cavagnaro P."/>
            <person name="Yildiz M."/>
            <person name="Macko-Podgorni A."/>
            <person name="Moranska E."/>
            <person name="Grzebelus E."/>
            <person name="Grzebelus D."/>
            <person name="Ashrafi H."/>
            <person name="Zheng Z."/>
            <person name="Cheng S."/>
            <person name="Spooner D."/>
            <person name="Van Deynze A."/>
            <person name="Simon P."/>
        </authorList>
    </citation>
    <scope>NUCLEOTIDE SEQUENCE</scope>
    <source>
        <tissue evidence="15">Leaf</tissue>
    </source>
</reference>
<comment type="catalytic activity">
    <reaction evidence="10">
        <text>L-threonyl-[protein] + ATP = O-phospho-L-threonyl-[protein] + ADP + H(+)</text>
        <dbReference type="Rhea" id="RHEA:46608"/>
        <dbReference type="Rhea" id="RHEA-COMP:11060"/>
        <dbReference type="Rhea" id="RHEA-COMP:11605"/>
        <dbReference type="ChEBI" id="CHEBI:15378"/>
        <dbReference type="ChEBI" id="CHEBI:30013"/>
        <dbReference type="ChEBI" id="CHEBI:30616"/>
        <dbReference type="ChEBI" id="CHEBI:61977"/>
        <dbReference type="ChEBI" id="CHEBI:456216"/>
        <dbReference type="EC" id="2.7.11.1"/>
    </reaction>
</comment>
<dbReference type="Gene3D" id="3.30.200.20">
    <property type="entry name" value="Phosphorylase Kinase, domain 1"/>
    <property type="match status" value="1"/>
</dbReference>
<evidence type="ECO:0000259" key="14">
    <source>
        <dbReference type="PROSITE" id="PS50011"/>
    </source>
</evidence>
<feature type="compositionally biased region" description="Polar residues" evidence="13">
    <location>
        <begin position="29"/>
        <end position="43"/>
    </location>
</feature>
<protein>
    <recommendedName>
        <fullName evidence="3">non-specific serine/threonine protein kinase</fullName>
        <ecNumber evidence="3">2.7.11.1</ecNumber>
    </recommendedName>
</protein>
<dbReference type="EMBL" id="CP093343">
    <property type="protein sequence ID" value="WOG85595.1"/>
    <property type="molecule type" value="Genomic_DNA"/>
</dbReference>
<feature type="domain" description="Protein kinase" evidence="14">
    <location>
        <begin position="663"/>
        <end position="923"/>
    </location>
</feature>
<feature type="region of interest" description="Disordered" evidence="13">
    <location>
        <begin position="27"/>
        <end position="46"/>
    </location>
</feature>